<dbReference type="Proteomes" id="UP000198804">
    <property type="component" value="Unassembled WGS sequence"/>
</dbReference>
<dbReference type="GO" id="GO:0006637">
    <property type="term" value="P:acyl-CoA metabolic process"/>
    <property type="evidence" value="ECO:0007669"/>
    <property type="project" value="TreeGrafter"/>
</dbReference>
<sequence length="132" mass="13921">MSETSARDAADTETAPPLLRTLTLPSEANLNGGVFGGWIMAELDKAAGLLGMRRAKGPCTTVAVENLRFVAALKVGEEFSVYGQVESVGRSSMRLKLDGFAGSPAGGERRRVVEALFVSVALDDEGRARPVP</sequence>
<dbReference type="GO" id="GO:0005829">
    <property type="term" value="C:cytosol"/>
    <property type="evidence" value="ECO:0007669"/>
    <property type="project" value="TreeGrafter"/>
</dbReference>
<dbReference type="InterPro" id="IPR029069">
    <property type="entry name" value="HotDog_dom_sf"/>
</dbReference>
<name>A0A1I4LLX1_9HYPH</name>
<dbReference type="CDD" id="cd03442">
    <property type="entry name" value="BFIT_BACH"/>
    <property type="match status" value="1"/>
</dbReference>
<keyword evidence="6" id="KW-1185">Reference proteome</keyword>
<dbReference type="PANTHER" id="PTHR11049">
    <property type="entry name" value="ACYL COENZYME A THIOESTER HYDROLASE"/>
    <property type="match status" value="1"/>
</dbReference>
<evidence type="ECO:0000256" key="1">
    <source>
        <dbReference type="ARBA" id="ARBA00010458"/>
    </source>
</evidence>
<evidence type="ECO:0000313" key="6">
    <source>
        <dbReference type="Proteomes" id="UP000198804"/>
    </source>
</evidence>
<proteinExistence type="inferred from homology"/>
<dbReference type="EMBL" id="FOSV01000030">
    <property type="protein sequence ID" value="SFL91823.1"/>
    <property type="molecule type" value="Genomic_DNA"/>
</dbReference>
<evidence type="ECO:0000256" key="2">
    <source>
        <dbReference type="ARBA" id="ARBA00022801"/>
    </source>
</evidence>
<dbReference type="InterPro" id="IPR040170">
    <property type="entry name" value="Cytosol_ACT"/>
</dbReference>
<dbReference type="InterPro" id="IPR006683">
    <property type="entry name" value="Thioestr_dom"/>
</dbReference>
<feature type="domain" description="HotDog ACOT-type" evidence="4">
    <location>
        <begin position="13"/>
        <end position="125"/>
    </location>
</feature>
<dbReference type="PANTHER" id="PTHR11049:SF5">
    <property type="entry name" value="ACYL-COA THIOESTER HYDROLASE YCIA"/>
    <property type="match status" value="1"/>
</dbReference>
<evidence type="ECO:0000259" key="4">
    <source>
        <dbReference type="PROSITE" id="PS51770"/>
    </source>
</evidence>
<protein>
    <submittedName>
        <fullName evidence="5">Acyl-CoA thioesterase YciA</fullName>
    </submittedName>
</protein>
<organism evidence="5 6">
    <name type="scientific">Methylorubrum salsuginis</name>
    <dbReference type="NCBI Taxonomy" id="414703"/>
    <lineage>
        <taxon>Bacteria</taxon>
        <taxon>Pseudomonadati</taxon>
        <taxon>Pseudomonadota</taxon>
        <taxon>Alphaproteobacteria</taxon>
        <taxon>Hyphomicrobiales</taxon>
        <taxon>Methylobacteriaceae</taxon>
        <taxon>Methylorubrum</taxon>
    </lineage>
</organism>
<accession>A0A1I4LLX1</accession>
<dbReference type="Gene3D" id="3.10.129.10">
    <property type="entry name" value="Hotdog Thioesterase"/>
    <property type="match status" value="1"/>
</dbReference>
<dbReference type="AlphaFoldDB" id="A0A1I4LLX1"/>
<dbReference type="GO" id="GO:0052816">
    <property type="term" value="F:long-chain fatty acyl-CoA hydrolase activity"/>
    <property type="evidence" value="ECO:0007669"/>
    <property type="project" value="TreeGrafter"/>
</dbReference>
<gene>
    <name evidence="5" type="ORF">SAMN04488125_13024</name>
</gene>
<reference evidence="6" key="1">
    <citation type="submission" date="2016-10" db="EMBL/GenBank/DDBJ databases">
        <authorList>
            <person name="Varghese N."/>
            <person name="Submissions S."/>
        </authorList>
    </citation>
    <scope>NUCLEOTIDE SEQUENCE [LARGE SCALE GENOMIC DNA]</scope>
    <source>
        <strain evidence="6">CGMCC 1.6474</strain>
    </source>
</reference>
<dbReference type="RefSeq" id="WP_244535594.1">
    <property type="nucleotide sequence ID" value="NZ_FOSV01000030.1"/>
</dbReference>
<comment type="similarity">
    <text evidence="1">Belongs to the acyl coenzyme A hydrolase family.</text>
</comment>
<dbReference type="PROSITE" id="PS51770">
    <property type="entry name" value="HOTDOG_ACOT"/>
    <property type="match status" value="1"/>
</dbReference>
<dbReference type="GO" id="GO:0009062">
    <property type="term" value="P:fatty acid catabolic process"/>
    <property type="evidence" value="ECO:0007669"/>
    <property type="project" value="TreeGrafter"/>
</dbReference>
<dbReference type="Pfam" id="PF03061">
    <property type="entry name" value="4HBT"/>
    <property type="match status" value="1"/>
</dbReference>
<evidence type="ECO:0000313" key="5">
    <source>
        <dbReference type="EMBL" id="SFL91823.1"/>
    </source>
</evidence>
<dbReference type="SUPFAM" id="SSF54637">
    <property type="entry name" value="Thioesterase/thiol ester dehydrase-isomerase"/>
    <property type="match status" value="1"/>
</dbReference>
<dbReference type="STRING" id="414703.SAMN04488125_13024"/>
<keyword evidence="2 3" id="KW-0378">Hydrolase</keyword>
<evidence type="ECO:0000256" key="3">
    <source>
        <dbReference type="PROSITE-ProRule" id="PRU01106"/>
    </source>
</evidence>
<dbReference type="InterPro" id="IPR033120">
    <property type="entry name" value="HOTDOG_ACOT"/>
</dbReference>